<dbReference type="EC" id="2.1.1.103" evidence="5"/>
<keyword evidence="4" id="KW-0808">Transferase</keyword>
<comment type="catalytic activity">
    <reaction evidence="8">
        <text>N-methylethanolamine phosphate + S-adenosyl-L-methionine = N,N-dimethylethanolamine phosphate + S-adenosyl-L-homocysteine + H(+)</text>
        <dbReference type="Rhea" id="RHEA:25321"/>
        <dbReference type="ChEBI" id="CHEBI:15378"/>
        <dbReference type="ChEBI" id="CHEBI:57781"/>
        <dbReference type="ChEBI" id="CHEBI:57856"/>
        <dbReference type="ChEBI" id="CHEBI:58641"/>
        <dbReference type="ChEBI" id="CHEBI:59789"/>
        <dbReference type="EC" id="2.1.1.103"/>
    </reaction>
    <physiologicalReaction direction="left-to-right" evidence="8">
        <dbReference type="Rhea" id="RHEA:25322"/>
    </physiologicalReaction>
</comment>
<feature type="domain" description="Methyltransferase" evidence="9">
    <location>
        <begin position="42"/>
        <end position="134"/>
    </location>
</feature>
<protein>
    <recommendedName>
        <fullName evidence="5">phosphoethanolamine N-methyltransferase</fullName>
        <ecNumber evidence="5">2.1.1.103</ecNumber>
    </recommendedName>
</protein>
<evidence type="ECO:0000256" key="6">
    <source>
        <dbReference type="ARBA" id="ARBA00047619"/>
    </source>
</evidence>
<evidence type="ECO:0000256" key="2">
    <source>
        <dbReference type="ARBA" id="ARBA00005189"/>
    </source>
</evidence>
<keyword evidence="11" id="KW-1185">Reference proteome</keyword>
<dbReference type="Pfam" id="PF13649">
    <property type="entry name" value="Methyltransf_25"/>
    <property type="match status" value="1"/>
</dbReference>
<accession>A0A9W4UUE9</accession>
<evidence type="ECO:0000256" key="5">
    <source>
        <dbReference type="ARBA" id="ARBA00035674"/>
    </source>
</evidence>
<comment type="pathway">
    <text evidence="2">Lipid metabolism.</text>
</comment>
<dbReference type="EMBL" id="CAOQHR010000013">
    <property type="protein sequence ID" value="CAI6342265.1"/>
    <property type="molecule type" value="Genomic_DNA"/>
</dbReference>
<dbReference type="InterPro" id="IPR041698">
    <property type="entry name" value="Methyltransf_25"/>
</dbReference>
<dbReference type="CDD" id="cd02440">
    <property type="entry name" value="AdoMet_MTases"/>
    <property type="match status" value="1"/>
</dbReference>
<evidence type="ECO:0000256" key="8">
    <source>
        <dbReference type="ARBA" id="ARBA00047841"/>
    </source>
</evidence>
<comment type="catalytic activity">
    <reaction evidence="6">
        <text>N,N-dimethylethanolamine phosphate + S-adenosyl-L-methionine = phosphocholine + S-adenosyl-L-homocysteine + H(+)</text>
        <dbReference type="Rhea" id="RHEA:25325"/>
        <dbReference type="ChEBI" id="CHEBI:15378"/>
        <dbReference type="ChEBI" id="CHEBI:57856"/>
        <dbReference type="ChEBI" id="CHEBI:58641"/>
        <dbReference type="ChEBI" id="CHEBI:59789"/>
        <dbReference type="ChEBI" id="CHEBI:295975"/>
        <dbReference type="EC" id="2.1.1.103"/>
    </reaction>
    <physiologicalReaction direction="left-to-right" evidence="6">
        <dbReference type="Rhea" id="RHEA:25326"/>
    </physiologicalReaction>
</comment>
<evidence type="ECO:0000259" key="9">
    <source>
        <dbReference type="Pfam" id="PF13649"/>
    </source>
</evidence>
<dbReference type="GO" id="GO:0032259">
    <property type="term" value="P:methylation"/>
    <property type="evidence" value="ECO:0007669"/>
    <property type="project" value="UniProtKB-KW"/>
</dbReference>
<comment type="caution">
    <text evidence="10">The sequence shown here is derived from an EMBL/GenBank/DDBJ whole genome shotgun (WGS) entry which is preliminary data.</text>
</comment>
<comment type="catalytic activity">
    <reaction evidence="7">
        <text>phosphoethanolamine + S-adenosyl-L-methionine = N-methylethanolamine phosphate + S-adenosyl-L-homocysteine + H(+)</text>
        <dbReference type="Rhea" id="RHEA:20365"/>
        <dbReference type="ChEBI" id="CHEBI:15378"/>
        <dbReference type="ChEBI" id="CHEBI:57781"/>
        <dbReference type="ChEBI" id="CHEBI:57856"/>
        <dbReference type="ChEBI" id="CHEBI:58190"/>
        <dbReference type="ChEBI" id="CHEBI:59789"/>
        <dbReference type="EC" id="2.1.1.103"/>
    </reaction>
    <physiologicalReaction direction="left-to-right" evidence="7">
        <dbReference type="Rhea" id="RHEA:20366"/>
    </physiologicalReaction>
</comment>
<evidence type="ECO:0000256" key="7">
    <source>
        <dbReference type="ARBA" id="ARBA00047622"/>
    </source>
</evidence>
<sequence length="225" mass="24480">MMLDASFYSSINSKYEDAFGHDAGLLGFIQAILPSMPPESLVLDVGCGTGNPVATTLAAAGHRILGIDISPAMIELSRKAVPSGTFDVADMRHYTPPEGVQLDAVFNILSLFLLDREGIESMSKKWSAWLPDGGLLCICTIPAEDCAPEEKGKGYDADGLCARDIGFRFMGARTFITLFTRKGWAILLEKQGFEIVKTLTEMHLPPEDADSDSESHYFILAKKKA</sequence>
<comment type="pathway">
    <text evidence="1">Phospholipid metabolism; phosphatidylcholine biosynthesis.</text>
</comment>
<keyword evidence="3" id="KW-0489">Methyltransferase</keyword>
<evidence type="ECO:0000313" key="11">
    <source>
        <dbReference type="Proteomes" id="UP001152607"/>
    </source>
</evidence>
<evidence type="ECO:0000313" key="10">
    <source>
        <dbReference type="EMBL" id="CAI6342265.1"/>
    </source>
</evidence>
<gene>
    <name evidence="10" type="ORF">PDIGIT_LOCUS15470</name>
</gene>
<dbReference type="OrthoDB" id="540004at2759"/>
<organism evidence="10 11">
    <name type="scientific">Periconia digitata</name>
    <dbReference type="NCBI Taxonomy" id="1303443"/>
    <lineage>
        <taxon>Eukaryota</taxon>
        <taxon>Fungi</taxon>
        <taxon>Dikarya</taxon>
        <taxon>Ascomycota</taxon>
        <taxon>Pezizomycotina</taxon>
        <taxon>Dothideomycetes</taxon>
        <taxon>Pleosporomycetidae</taxon>
        <taxon>Pleosporales</taxon>
        <taxon>Massarineae</taxon>
        <taxon>Periconiaceae</taxon>
        <taxon>Periconia</taxon>
    </lineage>
</organism>
<dbReference type="PANTHER" id="PTHR44307">
    <property type="entry name" value="PHOSPHOETHANOLAMINE METHYLTRANSFERASE"/>
    <property type="match status" value="1"/>
</dbReference>
<evidence type="ECO:0000256" key="4">
    <source>
        <dbReference type="ARBA" id="ARBA00022679"/>
    </source>
</evidence>
<proteinExistence type="predicted"/>
<dbReference type="Gene3D" id="3.40.50.150">
    <property type="entry name" value="Vaccinia Virus protein VP39"/>
    <property type="match status" value="1"/>
</dbReference>
<evidence type="ECO:0000256" key="1">
    <source>
        <dbReference type="ARBA" id="ARBA00004969"/>
    </source>
</evidence>
<dbReference type="AlphaFoldDB" id="A0A9W4UUE9"/>
<evidence type="ECO:0000256" key="3">
    <source>
        <dbReference type="ARBA" id="ARBA00022603"/>
    </source>
</evidence>
<dbReference type="Proteomes" id="UP001152607">
    <property type="component" value="Unassembled WGS sequence"/>
</dbReference>
<name>A0A9W4UUE9_9PLEO</name>
<dbReference type="SUPFAM" id="SSF53335">
    <property type="entry name" value="S-adenosyl-L-methionine-dependent methyltransferases"/>
    <property type="match status" value="1"/>
</dbReference>
<reference evidence="10" key="1">
    <citation type="submission" date="2023-01" db="EMBL/GenBank/DDBJ databases">
        <authorList>
            <person name="Van Ghelder C."/>
            <person name="Rancurel C."/>
        </authorList>
    </citation>
    <scope>NUCLEOTIDE SEQUENCE</scope>
    <source>
        <strain evidence="10">CNCM I-4278</strain>
    </source>
</reference>
<dbReference type="PANTHER" id="PTHR44307:SF2">
    <property type="entry name" value="PHOSPHOETHANOLAMINE METHYLTRANSFERASE ISOFORM X1"/>
    <property type="match status" value="1"/>
</dbReference>
<dbReference type="GO" id="GO:0000234">
    <property type="term" value="F:phosphoethanolamine N-methyltransferase activity"/>
    <property type="evidence" value="ECO:0007669"/>
    <property type="project" value="UniProtKB-EC"/>
</dbReference>
<dbReference type="InterPro" id="IPR029063">
    <property type="entry name" value="SAM-dependent_MTases_sf"/>
</dbReference>